<protein>
    <submittedName>
        <fullName evidence="3">CPBP family intramembrane glutamic endopeptidase</fullName>
        <ecNumber evidence="3">3.4.-.-</ecNumber>
    </submittedName>
</protein>
<keyword evidence="3" id="KW-0378">Hydrolase</keyword>
<feature type="transmembrane region" description="Helical" evidence="1">
    <location>
        <begin position="21"/>
        <end position="40"/>
    </location>
</feature>
<feature type="transmembrane region" description="Helical" evidence="1">
    <location>
        <begin position="142"/>
        <end position="162"/>
    </location>
</feature>
<accession>A0ABW6KFY1</accession>
<feature type="transmembrane region" description="Helical" evidence="1">
    <location>
        <begin position="56"/>
        <end position="73"/>
    </location>
</feature>
<evidence type="ECO:0000313" key="3">
    <source>
        <dbReference type="EMBL" id="MFE8702639.1"/>
    </source>
</evidence>
<dbReference type="InterPro" id="IPR003675">
    <property type="entry name" value="Rce1/LyrA-like_dom"/>
</dbReference>
<dbReference type="GO" id="GO:0016787">
    <property type="term" value="F:hydrolase activity"/>
    <property type="evidence" value="ECO:0007669"/>
    <property type="project" value="UniProtKB-KW"/>
</dbReference>
<reference evidence="3 4" key="1">
    <citation type="submission" date="2024-08" db="EMBL/GenBank/DDBJ databases">
        <title>Two novel Cytobacillus novel species.</title>
        <authorList>
            <person name="Liu G."/>
        </authorList>
    </citation>
    <scope>NUCLEOTIDE SEQUENCE [LARGE SCALE GENOMIC DNA]</scope>
    <source>
        <strain evidence="3 4">FJAT-54145</strain>
    </source>
</reference>
<keyword evidence="4" id="KW-1185">Reference proteome</keyword>
<evidence type="ECO:0000259" key="2">
    <source>
        <dbReference type="Pfam" id="PF02517"/>
    </source>
</evidence>
<keyword evidence="1" id="KW-1133">Transmembrane helix</keyword>
<keyword evidence="1" id="KW-0472">Membrane</keyword>
<comment type="caution">
    <text evidence="3">The sequence shown here is derived from an EMBL/GenBank/DDBJ whole genome shotgun (WGS) entry which is preliminary data.</text>
</comment>
<feature type="transmembrane region" description="Helical" evidence="1">
    <location>
        <begin position="116"/>
        <end position="137"/>
    </location>
</feature>
<sequence>MKNKYSDLINDLSDRELIFHLMATQILLVVISFILGIFLFESFTEFDSLFVWTDPTILYVGGLAGLLVVLLDIGLMRILPKSYYDDGGLNKKLFANKSILQIALISIMVATTEEILFRGVLQTHFGLFVSSIIFALIHYRYLFNWFLFTNIIVLSFFIGYIYLLTGNLLVTIFMHFVIDFLLGIVIKFSNKKKLDEQEVIEHE</sequence>
<dbReference type="EMBL" id="JBIACK010000010">
    <property type="protein sequence ID" value="MFE8702639.1"/>
    <property type="molecule type" value="Genomic_DNA"/>
</dbReference>
<keyword evidence="1" id="KW-0812">Transmembrane</keyword>
<dbReference type="EC" id="3.4.-.-" evidence="3"/>
<feature type="transmembrane region" description="Helical" evidence="1">
    <location>
        <begin position="93"/>
        <end position="110"/>
    </location>
</feature>
<dbReference type="Proteomes" id="UP001601059">
    <property type="component" value="Unassembled WGS sequence"/>
</dbReference>
<proteinExistence type="predicted"/>
<feature type="transmembrane region" description="Helical" evidence="1">
    <location>
        <begin position="168"/>
        <end position="186"/>
    </location>
</feature>
<feature type="domain" description="CAAX prenyl protease 2/Lysostaphin resistance protein A-like" evidence="2">
    <location>
        <begin position="97"/>
        <end position="181"/>
    </location>
</feature>
<gene>
    <name evidence="3" type="ORF">ACFYKX_18730</name>
</gene>
<name>A0ABW6KFY1_9BACI</name>
<evidence type="ECO:0000256" key="1">
    <source>
        <dbReference type="SAM" id="Phobius"/>
    </source>
</evidence>
<dbReference type="Pfam" id="PF02517">
    <property type="entry name" value="Rce1-like"/>
    <property type="match status" value="1"/>
</dbReference>
<evidence type="ECO:0000313" key="4">
    <source>
        <dbReference type="Proteomes" id="UP001601059"/>
    </source>
</evidence>
<organism evidence="3 4">
    <name type="scientific">Cytobacillus spartinae</name>
    <dbReference type="NCBI Taxonomy" id="3299023"/>
    <lineage>
        <taxon>Bacteria</taxon>
        <taxon>Bacillati</taxon>
        <taxon>Bacillota</taxon>
        <taxon>Bacilli</taxon>
        <taxon>Bacillales</taxon>
        <taxon>Bacillaceae</taxon>
        <taxon>Cytobacillus</taxon>
    </lineage>
</organism>
<dbReference type="RefSeq" id="WP_389362597.1">
    <property type="nucleotide sequence ID" value="NZ_JBIACK010000010.1"/>
</dbReference>